<dbReference type="GO" id="GO:0045454">
    <property type="term" value="P:cell redox homeostasis"/>
    <property type="evidence" value="ECO:0007669"/>
    <property type="project" value="TreeGrafter"/>
</dbReference>
<dbReference type="GO" id="GO:0034599">
    <property type="term" value="P:cellular response to oxidative stress"/>
    <property type="evidence" value="ECO:0007669"/>
    <property type="project" value="TreeGrafter"/>
</dbReference>
<evidence type="ECO:0000256" key="9">
    <source>
        <dbReference type="ARBA" id="ARBA00032824"/>
    </source>
</evidence>
<protein>
    <recommendedName>
        <fullName evidence="18">Alkyl hydroperoxide reductase E</fullName>
        <ecNumber evidence="3">1.11.1.24</ecNumber>
        <ecNumber evidence="17">1.11.1.29</ecNumber>
    </recommendedName>
    <alternativeName>
        <fullName evidence="11">Bacterioferritin comigratory protein</fullName>
    </alternativeName>
    <alternativeName>
        <fullName evidence="19">Mycoredoxin-dependent peroxiredoxin</fullName>
    </alternativeName>
    <alternativeName>
        <fullName evidence="20">Peroxiredoxin AhpE</fullName>
    </alternativeName>
    <alternativeName>
        <fullName evidence="9">Thioredoxin peroxidase</fullName>
    </alternativeName>
</protein>
<evidence type="ECO:0000256" key="19">
    <source>
        <dbReference type="ARBA" id="ARBA00082991"/>
    </source>
</evidence>
<evidence type="ECO:0000256" key="21">
    <source>
        <dbReference type="PIRSR" id="PIRSR000239-1"/>
    </source>
</evidence>
<sequence>MSRGASPVEVGAPAPDFTLRNQHGEDVSLSALRGRNVVIVFYPFAFSGICTGELCEIRDNLAVFNDADAEVLAISCDPMFSLRAWSDQDGYTFSLLSDFWPHGAVAKSYGIFEEGPGAAARGTYVIDREGVVRWKIENGLGDARDLSAYREALASLD</sequence>
<feature type="active site" description="Cysteine sulfenic acid (-SOH) intermediate; for peroxidase activity" evidence="21">
    <location>
        <position position="50"/>
    </location>
</feature>
<dbReference type="PANTHER" id="PTHR42801">
    <property type="entry name" value="THIOREDOXIN-DEPENDENT PEROXIDE REDUCTASE"/>
    <property type="match status" value="1"/>
</dbReference>
<dbReference type="EMBL" id="BJZQ01000023">
    <property type="protein sequence ID" value="GEO90596.1"/>
    <property type="molecule type" value="Genomic_DNA"/>
</dbReference>
<comment type="catalytic activity">
    <reaction evidence="12">
        <text>a hydroperoxide + [thioredoxin]-dithiol = an alcohol + [thioredoxin]-disulfide + H2O</text>
        <dbReference type="Rhea" id="RHEA:62620"/>
        <dbReference type="Rhea" id="RHEA-COMP:10698"/>
        <dbReference type="Rhea" id="RHEA-COMP:10700"/>
        <dbReference type="ChEBI" id="CHEBI:15377"/>
        <dbReference type="ChEBI" id="CHEBI:29950"/>
        <dbReference type="ChEBI" id="CHEBI:30879"/>
        <dbReference type="ChEBI" id="CHEBI:35924"/>
        <dbReference type="ChEBI" id="CHEBI:50058"/>
        <dbReference type="EC" id="1.11.1.24"/>
    </reaction>
</comment>
<comment type="caution">
    <text evidence="23">The sequence shown here is derived from an EMBL/GenBank/DDBJ whole genome shotgun (WGS) entry which is preliminary data.</text>
</comment>
<evidence type="ECO:0000256" key="2">
    <source>
        <dbReference type="ARBA" id="ARBA00011245"/>
    </source>
</evidence>
<dbReference type="AlphaFoldDB" id="A0A512HYR1"/>
<keyword evidence="6" id="KW-0560">Oxidoreductase</keyword>
<dbReference type="CDD" id="cd03018">
    <property type="entry name" value="PRX_AhpE_like"/>
    <property type="match status" value="1"/>
</dbReference>
<comment type="similarity">
    <text evidence="10">Belongs to the peroxiredoxin family. BCP/PrxQ subfamily.</text>
</comment>
<gene>
    <name evidence="23" type="ORF">AFL01nite_29230</name>
</gene>
<comment type="function">
    <text evidence="14">Thiol-specific peroxidase that catalyzes the reduction of hydrogen peroxide and organic hydroperoxides to water and alcohols, respectively. Plays a role in cell protection against oxidative stress by detoxifying peroxides. May represent an important antioxidant defense against cytotoxic peroxides, especially peroxynitrite, which can be formed by activated macrophages during infection.</text>
</comment>
<evidence type="ECO:0000256" key="1">
    <source>
        <dbReference type="ARBA" id="ARBA00003330"/>
    </source>
</evidence>
<keyword evidence="5" id="KW-0049">Antioxidant</keyword>
<keyword evidence="7" id="KW-1015">Disulfide bond</keyword>
<dbReference type="SUPFAM" id="SSF52833">
    <property type="entry name" value="Thioredoxin-like"/>
    <property type="match status" value="1"/>
</dbReference>
<keyword evidence="4" id="KW-0575">Peroxidase</keyword>
<evidence type="ECO:0000256" key="14">
    <source>
        <dbReference type="ARBA" id="ARBA00056930"/>
    </source>
</evidence>
<evidence type="ECO:0000313" key="23">
    <source>
        <dbReference type="EMBL" id="GEO90596.1"/>
    </source>
</evidence>
<comment type="catalytic activity">
    <reaction evidence="13">
        <text>[mycoredoxin]-L-dithiol + a hydroperoxide = [mycoredoxin]-L-disulfide + an alcohol + H2O</text>
        <dbReference type="Rhea" id="RHEA:62640"/>
        <dbReference type="Rhea" id="RHEA-COMP:16137"/>
        <dbReference type="Rhea" id="RHEA-COMP:16138"/>
        <dbReference type="ChEBI" id="CHEBI:15377"/>
        <dbReference type="ChEBI" id="CHEBI:29950"/>
        <dbReference type="ChEBI" id="CHEBI:30879"/>
        <dbReference type="ChEBI" id="CHEBI:35924"/>
        <dbReference type="ChEBI" id="CHEBI:50058"/>
        <dbReference type="EC" id="1.11.1.29"/>
    </reaction>
</comment>
<comment type="function">
    <text evidence="1">Thiol-specific peroxidase that catalyzes the reduction of hydrogen peroxide and organic hydroperoxides to water and alcohols, respectively. Plays a role in cell protection against oxidative stress by detoxifying peroxides and as sensor of hydrogen peroxide-mediated signaling events.</text>
</comment>
<name>A0A512HYR1_9ACTN</name>
<dbReference type="Proteomes" id="UP000321769">
    <property type="component" value="Unassembled WGS sequence"/>
</dbReference>
<dbReference type="Gene3D" id="3.40.30.10">
    <property type="entry name" value="Glutaredoxin"/>
    <property type="match status" value="1"/>
</dbReference>
<evidence type="ECO:0000313" key="24">
    <source>
        <dbReference type="Proteomes" id="UP000321769"/>
    </source>
</evidence>
<evidence type="ECO:0000256" key="6">
    <source>
        <dbReference type="ARBA" id="ARBA00023002"/>
    </source>
</evidence>
<dbReference type="InterPro" id="IPR050924">
    <property type="entry name" value="Peroxiredoxin_BCP/PrxQ"/>
</dbReference>
<accession>A0A512HYR1</accession>
<dbReference type="InterPro" id="IPR000866">
    <property type="entry name" value="AhpC/TSA"/>
</dbReference>
<dbReference type="GO" id="GO:0008379">
    <property type="term" value="F:thioredoxin peroxidase activity"/>
    <property type="evidence" value="ECO:0007669"/>
    <property type="project" value="TreeGrafter"/>
</dbReference>
<comment type="subunit">
    <text evidence="2">Monomer.</text>
</comment>
<evidence type="ECO:0000256" key="10">
    <source>
        <dbReference type="ARBA" id="ARBA00038489"/>
    </source>
</evidence>
<reference evidence="23 24" key="1">
    <citation type="submission" date="2019-07" db="EMBL/GenBank/DDBJ databases">
        <title>Whole genome shotgun sequence of Aeromicrobium flavum NBRC 107625.</title>
        <authorList>
            <person name="Hosoyama A."/>
            <person name="Uohara A."/>
            <person name="Ohji S."/>
            <person name="Ichikawa N."/>
        </authorList>
    </citation>
    <scope>NUCLEOTIDE SEQUENCE [LARGE SCALE GENOMIC DNA]</scope>
    <source>
        <strain evidence="23 24">NBRC 107625</strain>
    </source>
</reference>
<dbReference type="PANTHER" id="PTHR42801:SF20">
    <property type="entry name" value="ALKYL HYDROPEROXIDE REDUCTASE E"/>
    <property type="match status" value="1"/>
</dbReference>
<evidence type="ECO:0000256" key="13">
    <source>
        <dbReference type="ARBA" id="ARBA00052774"/>
    </source>
</evidence>
<evidence type="ECO:0000256" key="12">
    <source>
        <dbReference type="ARBA" id="ARBA00049091"/>
    </source>
</evidence>
<dbReference type="RefSeq" id="WP_146828693.1">
    <property type="nucleotide sequence ID" value="NZ_BAAAYQ010000001.1"/>
</dbReference>
<keyword evidence="24" id="KW-1185">Reference proteome</keyword>
<keyword evidence="8" id="KW-0676">Redox-active center</keyword>
<comment type="similarity">
    <text evidence="15">Belongs to the peroxiredoxin family. AhpE subfamily.</text>
</comment>
<evidence type="ECO:0000256" key="4">
    <source>
        <dbReference type="ARBA" id="ARBA00022559"/>
    </source>
</evidence>
<dbReference type="Pfam" id="PF00578">
    <property type="entry name" value="AhpC-TSA"/>
    <property type="match status" value="1"/>
</dbReference>
<evidence type="ECO:0000256" key="11">
    <source>
        <dbReference type="ARBA" id="ARBA00041373"/>
    </source>
</evidence>
<dbReference type="OrthoDB" id="9812811at2"/>
<feature type="domain" description="Thioredoxin" evidence="22">
    <location>
        <begin position="8"/>
        <end position="157"/>
    </location>
</feature>
<evidence type="ECO:0000256" key="17">
    <source>
        <dbReference type="ARBA" id="ARBA00067009"/>
    </source>
</evidence>
<dbReference type="EC" id="1.11.1.24" evidence="3"/>
<evidence type="ECO:0000256" key="8">
    <source>
        <dbReference type="ARBA" id="ARBA00023284"/>
    </source>
</evidence>
<evidence type="ECO:0000256" key="5">
    <source>
        <dbReference type="ARBA" id="ARBA00022862"/>
    </source>
</evidence>
<proteinExistence type="inferred from homology"/>
<dbReference type="InterPro" id="IPR013766">
    <property type="entry name" value="Thioredoxin_domain"/>
</dbReference>
<dbReference type="PROSITE" id="PS51352">
    <property type="entry name" value="THIOREDOXIN_2"/>
    <property type="match status" value="1"/>
</dbReference>
<evidence type="ECO:0000259" key="22">
    <source>
        <dbReference type="PROSITE" id="PS51352"/>
    </source>
</evidence>
<dbReference type="GO" id="GO:0005737">
    <property type="term" value="C:cytoplasm"/>
    <property type="evidence" value="ECO:0007669"/>
    <property type="project" value="TreeGrafter"/>
</dbReference>
<evidence type="ECO:0000256" key="3">
    <source>
        <dbReference type="ARBA" id="ARBA00013017"/>
    </source>
</evidence>
<evidence type="ECO:0000256" key="15">
    <source>
        <dbReference type="ARBA" id="ARBA00060973"/>
    </source>
</evidence>
<dbReference type="PIRSF" id="PIRSF000239">
    <property type="entry name" value="AHPC"/>
    <property type="match status" value="1"/>
</dbReference>
<organism evidence="23 24">
    <name type="scientific">Aeromicrobium flavum</name>
    <dbReference type="NCBI Taxonomy" id="416568"/>
    <lineage>
        <taxon>Bacteria</taxon>
        <taxon>Bacillati</taxon>
        <taxon>Actinomycetota</taxon>
        <taxon>Actinomycetes</taxon>
        <taxon>Propionibacteriales</taxon>
        <taxon>Nocardioidaceae</taxon>
        <taxon>Aeromicrobium</taxon>
    </lineage>
</organism>
<evidence type="ECO:0000256" key="20">
    <source>
        <dbReference type="ARBA" id="ARBA00083736"/>
    </source>
</evidence>
<dbReference type="InterPro" id="IPR036249">
    <property type="entry name" value="Thioredoxin-like_sf"/>
</dbReference>
<comment type="subunit">
    <text evidence="16">Homodimer. Forms both dimers and octamers; a tightly-associated dimer and a ring-like octamer.</text>
</comment>
<dbReference type="EC" id="1.11.1.29" evidence="17"/>
<evidence type="ECO:0000256" key="7">
    <source>
        <dbReference type="ARBA" id="ARBA00023157"/>
    </source>
</evidence>
<evidence type="ECO:0000256" key="16">
    <source>
        <dbReference type="ARBA" id="ARBA00065226"/>
    </source>
</evidence>
<evidence type="ECO:0000256" key="18">
    <source>
        <dbReference type="ARBA" id="ARBA00068979"/>
    </source>
</evidence>
<dbReference type="InterPro" id="IPR024706">
    <property type="entry name" value="Peroxiredoxin_AhpC-typ"/>
</dbReference>
<dbReference type="FunFam" id="3.40.30.10:FF:000118">
    <property type="entry name" value="Peroxiredoxin AhpE"/>
    <property type="match status" value="1"/>
</dbReference>